<gene>
    <name evidence="1" type="ORF">Tco_0706162</name>
</gene>
<organism evidence="1 2">
    <name type="scientific">Tanacetum coccineum</name>
    <dbReference type="NCBI Taxonomy" id="301880"/>
    <lineage>
        <taxon>Eukaryota</taxon>
        <taxon>Viridiplantae</taxon>
        <taxon>Streptophyta</taxon>
        <taxon>Embryophyta</taxon>
        <taxon>Tracheophyta</taxon>
        <taxon>Spermatophyta</taxon>
        <taxon>Magnoliopsida</taxon>
        <taxon>eudicotyledons</taxon>
        <taxon>Gunneridae</taxon>
        <taxon>Pentapetalae</taxon>
        <taxon>asterids</taxon>
        <taxon>campanulids</taxon>
        <taxon>Asterales</taxon>
        <taxon>Asteraceae</taxon>
        <taxon>Asteroideae</taxon>
        <taxon>Anthemideae</taxon>
        <taxon>Anthemidinae</taxon>
        <taxon>Tanacetum</taxon>
    </lineage>
</organism>
<dbReference type="Proteomes" id="UP001151760">
    <property type="component" value="Unassembled WGS sequence"/>
</dbReference>
<accession>A0ABQ4Y878</accession>
<proteinExistence type="predicted"/>
<protein>
    <submittedName>
        <fullName evidence="1">Uncharacterized protein</fullName>
    </submittedName>
</protein>
<dbReference type="EMBL" id="BQNB010010146">
    <property type="protein sequence ID" value="GJS73321.1"/>
    <property type="molecule type" value="Genomic_DNA"/>
</dbReference>
<evidence type="ECO:0000313" key="1">
    <source>
        <dbReference type="EMBL" id="GJS73321.1"/>
    </source>
</evidence>
<reference evidence="1" key="1">
    <citation type="journal article" date="2022" name="Int. J. Mol. Sci.">
        <title>Draft Genome of Tanacetum Coccineum: Genomic Comparison of Closely Related Tanacetum-Family Plants.</title>
        <authorList>
            <person name="Yamashiro T."/>
            <person name="Shiraishi A."/>
            <person name="Nakayama K."/>
            <person name="Satake H."/>
        </authorList>
    </citation>
    <scope>NUCLEOTIDE SEQUENCE</scope>
</reference>
<keyword evidence="2" id="KW-1185">Reference proteome</keyword>
<name>A0ABQ4Y878_9ASTR</name>
<evidence type="ECO:0000313" key="2">
    <source>
        <dbReference type="Proteomes" id="UP001151760"/>
    </source>
</evidence>
<reference evidence="1" key="2">
    <citation type="submission" date="2022-01" db="EMBL/GenBank/DDBJ databases">
        <authorList>
            <person name="Yamashiro T."/>
            <person name="Shiraishi A."/>
            <person name="Satake H."/>
            <person name="Nakayama K."/>
        </authorList>
    </citation>
    <scope>NUCLEOTIDE SEQUENCE</scope>
</reference>
<sequence length="220" mass="25349">MVSFSNHLKDDTSLGDNNLVMFTYFRIPGMSLDDCLVPLMVAANVIKIIELYLWYNVVSSSGKDSRLLEWPEDEHIDTSNHPSISNVCLVFEPTNDVNVGYLDCKNETPGDIHEKFQHAGDIHKIVQEIFMEMMICSNKIVMSTTNRILIIQFMRYIERKKDTRKFLIRSIEEGLYKMKQIPATNTTVTRLQTEDDLTGDDLKHYKADIEAIDIDFSTTE</sequence>
<comment type="caution">
    <text evidence="1">The sequence shown here is derived from an EMBL/GenBank/DDBJ whole genome shotgun (WGS) entry which is preliminary data.</text>
</comment>